<feature type="coiled-coil region" evidence="1">
    <location>
        <begin position="370"/>
        <end position="397"/>
    </location>
</feature>
<gene>
    <name evidence="3" type="ORF">ALC57_12649</name>
</gene>
<sequence>MDIYPYFFFLYKWNIVDTYSSHTGHRSFNNQPSVPVEKSDNRKVTTVKGLKITVDEFINRTKLIVAHIKKFQKDAQDAVPNFPQNVEKANFDTYLLFKFVMMIHQWTSDVIVLNTVGKSYYEEILKLPKRCVPHQVQTNYTLQDRIVMSSDIISTIEAIQNRSHTKSKELSEKKGYDTMKRNSRKAELLIKLIKSIVFELNEKLKSKETIISSRLNKDILMLQLFAYKWVLNIRYPNIRKKSVNKKSQPPLKDESSLPMDKNDNGPTDQEKNAADILKRESRSSTTEGIDASTKTECEFKQIIHHTLEMKLFTFAMISHEWFTYEDSSAIIGGKSLNDFQLPLEDQSFSLPIEESSTALEDDEITIKDFMNNVKLTKRQINENLEIFEETIMDTDNESSQKLQNVRKHIHVKRSNVHSMKRHIKFLRLQYRLIIYRWVSNILIYNTIGKTSLGSIFPHLRECQPMFPVKETNEQLKEFEEISREIIYFIRLIQTYIRITAFKI</sequence>
<organism evidence="3 4">
    <name type="scientific">Trachymyrmex cornetzi</name>
    <dbReference type="NCBI Taxonomy" id="471704"/>
    <lineage>
        <taxon>Eukaryota</taxon>
        <taxon>Metazoa</taxon>
        <taxon>Ecdysozoa</taxon>
        <taxon>Arthropoda</taxon>
        <taxon>Hexapoda</taxon>
        <taxon>Insecta</taxon>
        <taxon>Pterygota</taxon>
        <taxon>Neoptera</taxon>
        <taxon>Endopterygota</taxon>
        <taxon>Hymenoptera</taxon>
        <taxon>Apocrita</taxon>
        <taxon>Aculeata</taxon>
        <taxon>Formicoidea</taxon>
        <taxon>Formicidae</taxon>
        <taxon>Myrmicinae</taxon>
        <taxon>Trachymyrmex</taxon>
    </lineage>
</organism>
<keyword evidence="1" id="KW-0175">Coiled coil</keyword>
<dbReference type="STRING" id="471704.A0A195DQL0"/>
<dbReference type="AlphaFoldDB" id="A0A195DQL0"/>
<evidence type="ECO:0000313" key="3">
    <source>
        <dbReference type="EMBL" id="KYN15107.1"/>
    </source>
</evidence>
<feature type="region of interest" description="Disordered" evidence="2">
    <location>
        <begin position="243"/>
        <end position="290"/>
    </location>
</feature>
<dbReference type="EMBL" id="KQ980612">
    <property type="protein sequence ID" value="KYN15107.1"/>
    <property type="molecule type" value="Genomic_DNA"/>
</dbReference>
<name>A0A195DQL0_9HYME</name>
<dbReference type="Proteomes" id="UP000078492">
    <property type="component" value="Unassembled WGS sequence"/>
</dbReference>
<feature type="compositionally biased region" description="Basic and acidic residues" evidence="2">
    <location>
        <begin position="251"/>
        <end position="282"/>
    </location>
</feature>
<keyword evidence="4" id="KW-1185">Reference proteome</keyword>
<protein>
    <submittedName>
        <fullName evidence="3">Uncharacterized protein</fullName>
    </submittedName>
</protein>
<evidence type="ECO:0000256" key="1">
    <source>
        <dbReference type="SAM" id="Coils"/>
    </source>
</evidence>
<evidence type="ECO:0000313" key="4">
    <source>
        <dbReference type="Proteomes" id="UP000078492"/>
    </source>
</evidence>
<evidence type="ECO:0000256" key="2">
    <source>
        <dbReference type="SAM" id="MobiDB-lite"/>
    </source>
</evidence>
<proteinExistence type="predicted"/>
<reference evidence="3 4" key="1">
    <citation type="submission" date="2015-09" db="EMBL/GenBank/DDBJ databases">
        <title>Trachymyrmex cornetzi WGS genome.</title>
        <authorList>
            <person name="Nygaard S."/>
            <person name="Hu H."/>
            <person name="Boomsma J."/>
            <person name="Zhang G."/>
        </authorList>
    </citation>
    <scope>NUCLEOTIDE SEQUENCE [LARGE SCALE GENOMIC DNA]</scope>
    <source>
        <strain evidence="3">Tcor2-1</strain>
        <tissue evidence="3">Whole body</tissue>
    </source>
</reference>
<accession>A0A195DQL0</accession>